<sequence>MKMMNIFKAALIGCAVIGTTPTGAFADKLRVMTGAPSGTLNVPMNRAVVVESDEPFAEISVANAEIADISTLSDRSIYVLGRAPGRTTMTLLAPDGSLITNVQIQVTPDITEFKERLKQIMPGEGIEVRTANDGIVLSGVISSVTRMERAVELAERYAPGRVSNLMNIGGTQQVMLKVRFAEMARSVSKNLSSSVGFLNDINVIDPATGAIDAATNWSGGSSGTLIGAANGVTGALTAKDDALGAIKFGGSLGGVELAVVLEAMEQKGVVRTLAEPNLTALSGQQAKFLAGGEYPIPVQTPNGIVIDYKPFGVELEFIPRVVNGDQINLELKAAVSGIDSTVSYAIDGFSLNSFKRREASTTVEMRDGQSFAIAGLLQDDFQDLNGQVPWLGDIPVLGALFRSMDYQRAQSELVIIVTPHLVSPTSGAALILPTDRVRVPTEAEMFLFGKTFGGTTKPQSGGAGEVAKQDFQGSYGYVME</sequence>
<dbReference type="RefSeq" id="WP_062219751.1">
    <property type="nucleotide sequence ID" value="NZ_CP012023.1"/>
</dbReference>
<dbReference type="Pfam" id="PF13629">
    <property type="entry name" value="T2SS-T3SS_pil_N"/>
    <property type="match status" value="1"/>
</dbReference>
<dbReference type="GO" id="GO:0009306">
    <property type="term" value="P:protein secretion"/>
    <property type="evidence" value="ECO:0007669"/>
    <property type="project" value="InterPro"/>
</dbReference>
<evidence type="ECO:0000313" key="6">
    <source>
        <dbReference type="Proteomes" id="UP000064920"/>
    </source>
</evidence>
<dbReference type="InterPro" id="IPR032789">
    <property type="entry name" value="T2SS-T3SS_pil_N"/>
</dbReference>
<dbReference type="OrthoDB" id="9775455at2"/>
<dbReference type="Proteomes" id="UP000064920">
    <property type="component" value="Chromosome"/>
</dbReference>
<comment type="similarity">
    <text evidence="1">Belongs to the bacterial secretin family.</text>
</comment>
<dbReference type="PATRIC" id="fig|1397108.4.peg.2755"/>
<proteinExistence type="inferred from homology"/>
<accession>A0A0P0A7B5</accession>
<dbReference type="InterPro" id="IPR004846">
    <property type="entry name" value="T2SS/T3SS_dom"/>
</dbReference>
<dbReference type="STRING" id="1397108.IMCC12053_2693"/>
<dbReference type="EMBL" id="CP012023">
    <property type="protein sequence ID" value="ALI56640.1"/>
    <property type="molecule type" value="Genomic_DNA"/>
</dbReference>
<evidence type="ECO:0000313" key="5">
    <source>
        <dbReference type="EMBL" id="ALI56640.1"/>
    </source>
</evidence>
<evidence type="ECO:0000259" key="3">
    <source>
        <dbReference type="Pfam" id="PF00263"/>
    </source>
</evidence>
<dbReference type="AlphaFoldDB" id="A0A0P0A7B5"/>
<evidence type="ECO:0000256" key="1">
    <source>
        <dbReference type="RuleBase" id="RU004003"/>
    </source>
</evidence>
<dbReference type="PANTHER" id="PTHR30332:SF17">
    <property type="entry name" value="TYPE IV PILIATION SYSTEM PROTEIN DR_0774-RELATED"/>
    <property type="match status" value="1"/>
</dbReference>
<dbReference type="PRINTS" id="PR00811">
    <property type="entry name" value="BCTERIALGSPD"/>
</dbReference>
<feature type="signal peptide" evidence="2">
    <location>
        <begin position="1"/>
        <end position="26"/>
    </location>
</feature>
<evidence type="ECO:0000259" key="4">
    <source>
        <dbReference type="Pfam" id="PF13629"/>
    </source>
</evidence>
<dbReference type="PANTHER" id="PTHR30332">
    <property type="entry name" value="PROBABLE GENERAL SECRETION PATHWAY PROTEIN D"/>
    <property type="match status" value="1"/>
</dbReference>
<dbReference type="InterPro" id="IPR050810">
    <property type="entry name" value="Bact_Secretion_Sys_Channel"/>
</dbReference>
<dbReference type="InterPro" id="IPR001775">
    <property type="entry name" value="GspD/PilQ"/>
</dbReference>
<feature type="chain" id="PRO_5006042209" evidence="2">
    <location>
        <begin position="27"/>
        <end position="480"/>
    </location>
</feature>
<dbReference type="GO" id="GO:0015627">
    <property type="term" value="C:type II protein secretion system complex"/>
    <property type="evidence" value="ECO:0007669"/>
    <property type="project" value="TreeGrafter"/>
</dbReference>
<dbReference type="Pfam" id="PF00263">
    <property type="entry name" value="Secretin"/>
    <property type="match status" value="1"/>
</dbReference>
<evidence type="ECO:0000256" key="2">
    <source>
        <dbReference type="SAM" id="SignalP"/>
    </source>
</evidence>
<name>A0A0P0A7B5_9RHOB</name>
<organism evidence="5 6">
    <name type="scientific">Celeribacter marinus</name>
    <dbReference type="NCBI Taxonomy" id="1397108"/>
    <lineage>
        <taxon>Bacteria</taxon>
        <taxon>Pseudomonadati</taxon>
        <taxon>Pseudomonadota</taxon>
        <taxon>Alphaproteobacteria</taxon>
        <taxon>Rhodobacterales</taxon>
        <taxon>Roseobacteraceae</taxon>
        <taxon>Celeribacter</taxon>
    </lineage>
</organism>
<feature type="domain" description="Type II/III secretion system secretin-like" evidence="3">
    <location>
        <begin position="263"/>
        <end position="422"/>
    </location>
</feature>
<reference evidence="5 6" key="1">
    <citation type="submission" date="2015-05" db="EMBL/GenBank/DDBJ databases">
        <authorList>
            <person name="Wang D.B."/>
            <person name="Wang M."/>
        </authorList>
    </citation>
    <scope>NUCLEOTIDE SEQUENCE [LARGE SCALE GENOMIC DNA]</scope>
    <source>
        <strain evidence="5 6">IMCC 12053</strain>
    </source>
</reference>
<keyword evidence="2" id="KW-0732">Signal</keyword>
<protein>
    <submittedName>
        <fullName evidence="5">Type II/IV secretion system secretin RcpA/CpaC, associated with Flp pilus assembly</fullName>
    </submittedName>
</protein>
<gene>
    <name evidence="5" type="ORF">IMCC12053_2693</name>
</gene>
<keyword evidence="6" id="KW-1185">Reference proteome</keyword>
<feature type="domain" description="Pilus formation protein N-terminal" evidence="4">
    <location>
        <begin position="37"/>
        <end position="107"/>
    </location>
</feature>
<dbReference type="KEGG" id="cmar:IMCC12053_2693"/>